<reference evidence="4 5" key="1">
    <citation type="submission" date="2016-03" db="EMBL/GenBank/DDBJ databases">
        <title>Speciation and ecological success in dimly lit waters: horizontal gene transfer in a green sulfur bacteria bloom unveiled by metagenomic assembly.</title>
        <authorList>
            <person name="Llorens-Mares T."/>
            <person name="Liu Z."/>
            <person name="Allen L.Z."/>
            <person name="Rusch D.B."/>
            <person name="Craig M.T."/>
            <person name="Dupont C.L."/>
            <person name="Bryant D.A."/>
            <person name="Casamayor E.O."/>
        </authorList>
    </citation>
    <scope>NUCLEOTIDE SEQUENCE [LARGE SCALE GENOMIC DNA]</scope>
    <source>
        <strain evidence="4">CIII</strain>
    </source>
</reference>
<accession>A0A165M7F4</accession>
<name>A0A165M7F4_PELLU</name>
<dbReference type="InterPro" id="IPR012354">
    <property type="entry name" value="Esterase_lipase"/>
</dbReference>
<comment type="caution">
    <text evidence="4">The sequence shown here is derived from an EMBL/GenBank/DDBJ whole genome shotgun (WGS) entry which is preliminary data.</text>
</comment>
<dbReference type="InterPro" id="IPR050266">
    <property type="entry name" value="AB_hydrolase_sf"/>
</dbReference>
<dbReference type="Pfam" id="PF12146">
    <property type="entry name" value="Hydrolase_4"/>
    <property type="match status" value="1"/>
</dbReference>
<proteinExistence type="predicted"/>
<evidence type="ECO:0000256" key="1">
    <source>
        <dbReference type="ARBA" id="ARBA00022801"/>
    </source>
</evidence>
<dbReference type="GO" id="GO:0052689">
    <property type="term" value="F:carboxylic ester hydrolase activity"/>
    <property type="evidence" value="ECO:0007669"/>
    <property type="project" value="InterPro"/>
</dbReference>
<dbReference type="PANTHER" id="PTHR43798">
    <property type="entry name" value="MONOACYLGLYCEROL LIPASE"/>
    <property type="match status" value="1"/>
</dbReference>
<dbReference type="PIRSF" id="PIRSF017388">
    <property type="entry name" value="Esterase_lipase"/>
    <property type="match status" value="1"/>
</dbReference>
<keyword evidence="1 4" id="KW-0378">Hydrolase</keyword>
<evidence type="ECO:0000313" key="5">
    <source>
        <dbReference type="Proteomes" id="UP000076481"/>
    </source>
</evidence>
<feature type="domain" description="Serine aminopeptidase S33" evidence="3">
    <location>
        <begin position="13"/>
        <end position="212"/>
    </location>
</feature>
<dbReference type="Proteomes" id="UP000076481">
    <property type="component" value="Unassembled WGS sequence"/>
</dbReference>
<dbReference type="PANTHER" id="PTHR43798:SF31">
    <property type="entry name" value="AB HYDROLASE SUPERFAMILY PROTEIN YCLE"/>
    <property type="match status" value="1"/>
</dbReference>
<dbReference type="SUPFAM" id="SSF53474">
    <property type="entry name" value="alpha/beta-Hydrolases"/>
    <property type="match status" value="1"/>
</dbReference>
<protein>
    <submittedName>
        <fullName evidence="4">Alpha/beta hydrolase</fullName>
    </submittedName>
</protein>
<evidence type="ECO:0000256" key="2">
    <source>
        <dbReference type="PIRSR" id="PIRSR017388-2"/>
    </source>
</evidence>
<gene>
    <name evidence="4" type="ORF">A3K90_10015</name>
</gene>
<organism evidence="4 5">
    <name type="scientific">Pelodictyon luteolum</name>
    <dbReference type="NCBI Taxonomy" id="1100"/>
    <lineage>
        <taxon>Bacteria</taxon>
        <taxon>Pseudomonadati</taxon>
        <taxon>Chlorobiota</taxon>
        <taxon>Chlorobiia</taxon>
        <taxon>Chlorobiales</taxon>
        <taxon>Chlorobiaceae</taxon>
        <taxon>Chlorobium/Pelodictyon group</taxon>
        <taxon>Pelodictyon</taxon>
    </lineage>
</organism>
<evidence type="ECO:0000259" key="3">
    <source>
        <dbReference type="Pfam" id="PF12146"/>
    </source>
</evidence>
<dbReference type="Gene3D" id="3.40.50.1820">
    <property type="entry name" value="alpha/beta hydrolase"/>
    <property type="match status" value="1"/>
</dbReference>
<sequence length="259" mass="27885">MNAGTAGRSPFGVLVIHGFTATRESVELLLHPLQSLGIPVSMPLLAGHGGPSPAALKGLGWMDWLHDADVAFRELGDRADRIIIVGHSMGALLALNLAVRHPGKVDSLVLVATAIRLVSVLAPGRPLNFAALPISLIVKRWGLKSVFADPEGAACRGHYEWVPTDAVLSFFRLIKKTQKLLGAVHCPVFILHNRTESTVLPESVGVLNSSLGTPDSLQSVLWLSRSGHQVFCDCEREDAVDAIIRYVSGRMGRSEARNE</sequence>
<dbReference type="InterPro" id="IPR022742">
    <property type="entry name" value="Hydrolase_4"/>
</dbReference>
<feature type="binding site" evidence="2">
    <location>
        <position position="89"/>
    </location>
    <ligand>
        <name>substrate</name>
    </ligand>
</feature>
<dbReference type="PRINTS" id="PR00111">
    <property type="entry name" value="ABHYDROLASE"/>
</dbReference>
<dbReference type="InterPro" id="IPR029058">
    <property type="entry name" value="AB_hydrolase_fold"/>
</dbReference>
<dbReference type="EMBL" id="LVWG01000017">
    <property type="protein sequence ID" value="KZK74903.1"/>
    <property type="molecule type" value="Genomic_DNA"/>
</dbReference>
<dbReference type="InterPro" id="IPR000073">
    <property type="entry name" value="AB_hydrolase_1"/>
</dbReference>
<dbReference type="GO" id="GO:0016020">
    <property type="term" value="C:membrane"/>
    <property type="evidence" value="ECO:0007669"/>
    <property type="project" value="TreeGrafter"/>
</dbReference>
<feature type="binding site" evidence="2">
    <location>
        <position position="19"/>
    </location>
    <ligand>
        <name>substrate</name>
    </ligand>
</feature>
<dbReference type="AlphaFoldDB" id="A0A165M7F4"/>
<evidence type="ECO:0000313" key="4">
    <source>
        <dbReference type="EMBL" id="KZK74903.1"/>
    </source>
</evidence>